<evidence type="ECO:0000313" key="10">
    <source>
        <dbReference type="EMBL" id="PIR47317.1"/>
    </source>
</evidence>
<name>A0A2H0RLK5_9BACT</name>
<dbReference type="InterPro" id="IPR004805">
    <property type="entry name" value="DnaE2/DnaE/PolC"/>
</dbReference>
<dbReference type="InterPro" id="IPR011708">
    <property type="entry name" value="DNA_pol3_alpha_NTPase_dom"/>
</dbReference>
<dbReference type="PANTHER" id="PTHR32294:SF0">
    <property type="entry name" value="DNA POLYMERASE III SUBUNIT ALPHA"/>
    <property type="match status" value="1"/>
</dbReference>
<evidence type="ECO:0000313" key="11">
    <source>
        <dbReference type="Proteomes" id="UP000230084"/>
    </source>
</evidence>
<dbReference type="NCBIfam" id="NF004226">
    <property type="entry name" value="PRK05673.1"/>
    <property type="match status" value="1"/>
</dbReference>
<dbReference type="Gene3D" id="3.20.20.140">
    <property type="entry name" value="Metal-dependent hydrolases"/>
    <property type="match status" value="1"/>
</dbReference>
<dbReference type="AlphaFoldDB" id="A0A2H0RLK5"/>
<dbReference type="InterPro" id="IPR003141">
    <property type="entry name" value="Pol/His_phosphatase_N"/>
</dbReference>
<keyword evidence="5" id="KW-0548">Nucleotidyltransferase</keyword>
<keyword evidence="4" id="KW-0808">Transferase</keyword>
<gene>
    <name evidence="10" type="ORF">COV06_04520</name>
</gene>
<dbReference type="Pfam" id="PF07733">
    <property type="entry name" value="DNA_pol3_alpha"/>
    <property type="match status" value="1"/>
</dbReference>
<dbReference type="InterPro" id="IPR029460">
    <property type="entry name" value="DNAPol_HHH"/>
</dbReference>
<organism evidence="10 11">
    <name type="scientific">Candidatus Uhrbacteria bacterium CG10_big_fil_rev_8_21_14_0_10_50_16</name>
    <dbReference type="NCBI Taxonomy" id="1975039"/>
    <lineage>
        <taxon>Bacteria</taxon>
        <taxon>Candidatus Uhriibacteriota</taxon>
    </lineage>
</organism>
<dbReference type="GO" id="GO:0003676">
    <property type="term" value="F:nucleic acid binding"/>
    <property type="evidence" value="ECO:0007669"/>
    <property type="project" value="InterPro"/>
</dbReference>
<dbReference type="Gene3D" id="1.10.150.870">
    <property type="match status" value="1"/>
</dbReference>
<proteinExistence type="predicted"/>
<dbReference type="NCBIfam" id="TIGR00594">
    <property type="entry name" value="polc"/>
    <property type="match status" value="1"/>
</dbReference>
<dbReference type="GO" id="GO:0005737">
    <property type="term" value="C:cytoplasm"/>
    <property type="evidence" value="ECO:0007669"/>
    <property type="project" value="UniProtKB-SubCell"/>
</dbReference>
<dbReference type="SUPFAM" id="SSF89550">
    <property type="entry name" value="PHP domain-like"/>
    <property type="match status" value="1"/>
</dbReference>
<dbReference type="InterPro" id="IPR004013">
    <property type="entry name" value="PHP_dom"/>
</dbReference>
<dbReference type="GO" id="GO:0008408">
    <property type="term" value="F:3'-5' exonuclease activity"/>
    <property type="evidence" value="ECO:0007669"/>
    <property type="project" value="InterPro"/>
</dbReference>
<dbReference type="Gene3D" id="1.10.10.1600">
    <property type="entry name" value="Bacterial DNA polymerase III alpha subunit, thumb domain"/>
    <property type="match status" value="1"/>
</dbReference>
<dbReference type="Pfam" id="PF14579">
    <property type="entry name" value="HHH_6"/>
    <property type="match status" value="1"/>
</dbReference>
<comment type="subcellular location">
    <subcellularLocation>
        <location evidence="1">Cytoplasm</location>
    </subcellularLocation>
</comment>
<dbReference type="NCBIfam" id="NF005298">
    <property type="entry name" value="PRK06826.1"/>
    <property type="match status" value="1"/>
</dbReference>
<evidence type="ECO:0000256" key="1">
    <source>
        <dbReference type="ARBA" id="ARBA00004496"/>
    </source>
</evidence>
<dbReference type="CDD" id="cd04485">
    <property type="entry name" value="DnaE_OBF"/>
    <property type="match status" value="1"/>
</dbReference>
<comment type="catalytic activity">
    <reaction evidence="8">
        <text>DNA(n) + a 2'-deoxyribonucleoside 5'-triphosphate = DNA(n+1) + diphosphate</text>
        <dbReference type="Rhea" id="RHEA:22508"/>
        <dbReference type="Rhea" id="RHEA-COMP:17339"/>
        <dbReference type="Rhea" id="RHEA-COMP:17340"/>
        <dbReference type="ChEBI" id="CHEBI:33019"/>
        <dbReference type="ChEBI" id="CHEBI:61560"/>
        <dbReference type="ChEBI" id="CHEBI:173112"/>
        <dbReference type="EC" id="2.7.7.7"/>
    </reaction>
</comment>
<dbReference type="GO" id="GO:0006260">
    <property type="term" value="P:DNA replication"/>
    <property type="evidence" value="ECO:0007669"/>
    <property type="project" value="UniProtKB-KW"/>
</dbReference>
<dbReference type="GO" id="GO:0003887">
    <property type="term" value="F:DNA-directed DNA polymerase activity"/>
    <property type="evidence" value="ECO:0007669"/>
    <property type="project" value="UniProtKB-KW"/>
</dbReference>
<evidence type="ECO:0000256" key="4">
    <source>
        <dbReference type="ARBA" id="ARBA00022679"/>
    </source>
</evidence>
<keyword evidence="6" id="KW-0235">DNA replication</keyword>
<dbReference type="Pfam" id="PF17657">
    <property type="entry name" value="DNA_pol3_finger"/>
    <property type="match status" value="1"/>
</dbReference>
<sequence length="1179" mass="131956">MQPSDFVHLHTHSYYSLLGALPGPDALVKRIKAQGGNALAITDNDALYGAVDFYQNAQANDVQPIIGVDVHVAPNGRHQKRARVDKHSWRFVLLAETLEGYEHLLKLTSQSYLEGFYYTPRVDDELLQEMHGGLIGLSGGMGGEIPTLLKQGDRDKAYAAAKRYADLFGPDGFYIEVVYRPDDGDQEKVNGLLIELAQDLGLPLVATSNSFYLNADDHEGWEAMLCIQKGQTLEEYRRMSGVDINLQLADPEKIIEAFKHVPEAIVNTRKIADRCKVTIDLGNNYLPHFEVPGGKNDSDYLRELCEIGLGERYGERTEEINERFEFELTTINKMGFASYFLIVHDFVSYAKKKGILVGPGRGSAAGSIIAYVLQITDVDPIKYDLLFERFLNPDRISMPDIDLDFADSRRGEVLEYVRDKYGADHVAGIVTFGKMMPKAAVRDAARVLGLTFPEADRISKLMPNPVQGRYMPIADAVKNHIELRNDYQVDHMTKRVVDLAAKIEGAPRHTSQHACGIVISRKPLVEYVPIQASQHEDLDYVSMYSLGPVEAAGLVKMDFLGLSNLTIIEQALEIIEGVHGVIVDIEHLPLDDAKTYELLARGETTGVFQLESEGMRRYLIELVPTQFEDIMAMCALYRPGPLSAGMVPQYINRKHGREKVVYDHPLMEKILKETYGVTIYQEQIMRISRALAGFTGGEADTLRKAMGKKKRDVLEKMKALFVEGCRKNGVAIKTANKIWHDWEGFADYAFNKSHTACYGMIAYRTAYLKAHYPSEFMAAVMNSDAGNVDRMNIEVQECQRMGIKVLPPDVNESYKGFGVVGEDRKIRWGLVAIKNVGEDIAAVIVQERKEHGDYKDLSDFITRLHSRNFNRKSLEALIMAGALDRYGDRGVLLANLDRMLRFNKKVQQDRERSQGTLFDVAPDMEVNQLLLSPAPEVARSTRLEWERELLGIYVSEHPYTAYAEALKSYVVQLCDIEHKNDKDPVKVAGVVSVIREILTKKGDAMAFVRVANGESDIEIVVFPRTFAQHKEHIVEGRLVVVLGKVSEREGQSKSVIADSVACFAEDDVQGVVNMMHDGMWVAEDVHESVMKQRKESRPKEASVIIDLVQAPTEDQINGLRSLFQQKPGPVPVHFSVEAGGQKQRIQTEYSISPTNAIVDAIGVIVGKGNVRVVEPEKMG</sequence>
<comment type="caution">
    <text evidence="10">The sequence shown here is derived from an EMBL/GenBank/DDBJ whole genome shotgun (WGS) entry which is preliminary data.</text>
</comment>
<reference evidence="10 11" key="1">
    <citation type="submission" date="2017-09" db="EMBL/GenBank/DDBJ databases">
        <title>Depth-based differentiation of microbial function through sediment-hosted aquifers and enrichment of novel symbionts in the deep terrestrial subsurface.</title>
        <authorList>
            <person name="Probst A.J."/>
            <person name="Ladd B."/>
            <person name="Jarett J.K."/>
            <person name="Geller-Mcgrath D.E."/>
            <person name="Sieber C.M."/>
            <person name="Emerson J.B."/>
            <person name="Anantharaman K."/>
            <person name="Thomas B.C."/>
            <person name="Malmstrom R."/>
            <person name="Stieglmeier M."/>
            <person name="Klingl A."/>
            <person name="Woyke T."/>
            <person name="Ryan C.M."/>
            <person name="Banfield J.F."/>
        </authorList>
    </citation>
    <scope>NUCLEOTIDE SEQUENCE [LARGE SCALE GENOMIC DNA]</scope>
    <source>
        <strain evidence="10">CG10_big_fil_rev_8_21_14_0_10_50_16</strain>
    </source>
</reference>
<feature type="domain" description="Polymerase/histidinol phosphatase N-terminal" evidence="9">
    <location>
        <begin position="7"/>
        <end position="74"/>
    </location>
</feature>
<dbReference type="InterPro" id="IPR016195">
    <property type="entry name" value="Pol/histidinol_Pase-like"/>
</dbReference>
<evidence type="ECO:0000256" key="8">
    <source>
        <dbReference type="ARBA" id="ARBA00049244"/>
    </source>
</evidence>
<dbReference type="Proteomes" id="UP000230084">
    <property type="component" value="Unassembled WGS sequence"/>
</dbReference>
<evidence type="ECO:0000256" key="2">
    <source>
        <dbReference type="ARBA" id="ARBA00012417"/>
    </source>
</evidence>
<dbReference type="Pfam" id="PF02811">
    <property type="entry name" value="PHP"/>
    <property type="match status" value="1"/>
</dbReference>
<dbReference type="EC" id="2.7.7.7" evidence="2"/>
<accession>A0A2H0RLK5</accession>
<evidence type="ECO:0000256" key="3">
    <source>
        <dbReference type="ARBA" id="ARBA00019114"/>
    </source>
</evidence>
<evidence type="ECO:0000259" key="9">
    <source>
        <dbReference type="SMART" id="SM00481"/>
    </source>
</evidence>
<protein>
    <recommendedName>
        <fullName evidence="3">DNA polymerase III subunit alpha</fullName>
        <ecNumber evidence="2">2.7.7.7</ecNumber>
    </recommendedName>
</protein>
<evidence type="ECO:0000256" key="5">
    <source>
        <dbReference type="ARBA" id="ARBA00022695"/>
    </source>
</evidence>
<dbReference type="InterPro" id="IPR004365">
    <property type="entry name" value="NA-bd_OB_tRNA"/>
</dbReference>
<dbReference type="EMBL" id="PCYM01000010">
    <property type="protein sequence ID" value="PIR47317.1"/>
    <property type="molecule type" value="Genomic_DNA"/>
</dbReference>
<evidence type="ECO:0000256" key="7">
    <source>
        <dbReference type="ARBA" id="ARBA00022932"/>
    </source>
</evidence>
<evidence type="ECO:0000256" key="6">
    <source>
        <dbReference type="ARBA" id="ARBA00022705"/>
    </source>
</evidence>
<dbReference type="InterPro" id="IPR041931">
    <property type="entry name" value="DNA_pol3_alpha_thumb_dom"/>
</dbReference>
<dbReference type="PANTHER" id="PTHR32294">
    <property type="entry name" value="DNA POLYMERASE III SUBUNIT ALPHA"/>
    <property type="match status" value="1"/>
</dbReference>
<dbReference type="SMART" id="SM00481">
    <property type="entry name" value="POLIIIAc"/>
    <property type="match status" value="1"/>
</dbReference>
<dbReference type="InterPro" id="IPR040982">
    <property type="entry name" value="DNA_pol3_finger"/>
</dbReference>
<dbReference type="Pfam" id="PF01336">
    <property type="entry name" value="tRNA_anti-codon"/>
    <property type="match status" value="1"/>
</dbReference>
<keyword evidence="7" id="KW-0239">DNA-directed DNA polymerase</keyword>